<accession>A0A1I3DWC0</accession>
<sequence length="43" mass="4782">MMNTSILFLGVSLLIIVVAASAFYFSSLKVEPIRVRVSDDHKL</sequence>
<dbReference type="EMBL" id="FOQE01000055">
    <property type="protein sequence ID" value="SFH90933.1"/>
    <property type="molecule type" value="Genomic_DNA"/>
</dbReference>
<dbReference type="AlphaFoldDB" id="A0A1I3DWC0"/>
<gene>
    <name evidence="1" type="ORF">SAMN04489868_1557</name>
</gene>
<protein>
    <submittedName>
        <fullName evidence="1">Uncharacterized protein</fullName>
    </submittedName>
</protein>
<keyword evidence="2" id="KW-1185">Reference proteome</keyword>
<reference evidence="1 2" key="1">
    <citation type="submission" date="2016-10" db="EMBL/GenBank/DDBJ databases">
        <authorList>
            <person name="de Groot N.N."/>
        </authorList>
    </citation>
    <scope>NUCLEOTIDE SEQUENCE [LARGE SCALE GENOMIC DNA]</scope>
    <source>
        <strain evidence="1 2">DSM 27630</strain>
    </source>
</reference>
<evidence type="ECO:0000313" key="1">
    <source>
        <dbReference type="EMBL" id="SFH90933.1"/>
    </source>
</evidence>
<organism evidence="1 2">
    <name type="scientific">Pisciglobus halotolerans</name>
    <dbReference type="NCBI Taxonomy" id="745365"/>
    <lineage>
        <taxon>Bacteria</taxon>
        <taxon>Bacillati</taxon>
        <taxon>Bacillota</taxon>
        <taxon>Bacilli</taxon>
        <taxon>Lactobacillales</taxon>
        <taxon>Carnobacteriaceae</taxon>
    </lineage>
</organism>
<name>A0A1I3DWC0_9LACT</name>
<proteinExistence type="predicted"/>
<evidence type="ECO:0000313" key="2">
    <source>
        <dbReference type="Proteomes" id="UP000198668"/>
    </source>
</evidence>
<dbReference type="Proteomes" id="UP000198668">
    <property type="component" value="Unassembled WGS sequence"/>
</dbReference>